<dbReference type="Proteomes" id="UP000494261">
    <property type="component" value="Unassembled WGS sequence"/>
</dbReference>
<accession>A0A6P2HZN9</accession>
<keyword evidence="4 7" id="KW-0812">Transmembrane</keyword>
<dbReference type="EMBL" id="CABVQC010000004">
    <property type="protein sequence ID" value="VWB23752.1"/>
    <property type="molecule type" value="Genomic_DNA"/>
</dbReference>
<evidence type="ECO:0000256" key="3">
    <source>
        <dbReference type="ARBA" id="ARBA00022475"/>
    </source>
</evidence>
<feature type="domain" description="ABC3 transporter permease C-terminal" evidence="8">
    <location>
        <begin position="80"/>
        <end position="206"/>
    </location>
</feature>
<feature type="transmembrane region" description="Helical" evidence="7">
    <location>
        <begin position="130"/>
        <end position="158"/>
    </location>
</feature>
<dbReference type="AlphaFoldDB" id="A0A6P2HZN9"/>
<organism evidence="9 10">
    <name type="scientific">Burkholderia aenigmatica</name>
    <dbReference type="NCBI Taxonomy" id="2015348"/>
    <lineage>
        <taxon>Bacteria</taxon>
        <taxon>Pseudomonadati</taxon>
        <taxon>Pseudomonadota</taxon>
        <taxon>Betaproteobacteria</taxon>
        <taxon>Burkholderiales</taxon>
        <taxon>Burkholderiaceae</taxon>
        <taxon>Burkholderia</taxon>
        <taxon>Burkholderia cepacia complex</taxon>
    </lineage>
</organism>
<evidence type="ECO:0000256" key="2">
    <source>
        <dbReference type="ARBA" id="ARBA00005236"/>
    </source>
</evidence>
<evidence type="ECO:0000313" key="9">
    <source>
        <dbReference type="EMBL" id="VWB23752.1"/>
    </source>
</evidence>
<proteinExistence type="inferred from homology"/>
<feature type="transmembrane region" description="Helical" evidence="7">
    <location>
        <begin position="71"/>
        <end position="94"/>
    </location>
</feature>
<dbReference type="PANTHER" id="PTHR30489:SF0">
    <property type="entry name" value="LIPOPROTEIN-RELEASING SYSTEM TRANSMEMBRANE PROTEIN LOLE"/>
    <property type="match status" value="1"/>
</dbReference>
<evidence type="ECO:0000259" key="8">
    <source>
        <dbReference type="Pfam" id="PF02687"/>
    </source>
</evidence>
<dbReference type="PANTHER" id="PTHR30489">
    <property type="entry name" value="LIPOPROTEIN-RELEASING SYSTEM TRANSMEMBRANE PROTEIN LOLE"/>
    <property type="match status" value="1"/>
</dbReference>
<keyword evidence="3" id="KW-1003">Cell membrane</keyword>
<evidence type="ECO:0000256" key="7">
    <source>
        <dbReference type="SAM" id="Phobius"/>
    </source>
</evidence>
<evidence type="ECO:0000313" key="10">
    <source>
        <dbReference type="Proteomes" id="UP000494261"/>
    </source>
</evidence>
<dbReference type="Pfam" id="PF02687">
    <property type="entry name" value="FtsX"/>
    <property type="match status" value="1"/>
</dbReference>
<dbReference type="GO" id="GO:0098797">
    <property type="term" value="C:plasma membrane protein complex"/>
    <property type="evidence" value="ECO:0007669"/>
    <property type="project" value="TreeGrafter"/>
</dbReference>
<protein>
    <submittedName>
        <fullName evidence="9">Efflux ABC transporter permease</fullName>
    </submittedName>
</protein>
<gene>
    <name evidence="9" type="ORF">BLA13014_00833</name>
</gene>
<dbReference type="InterPro" id="IPR003838">
    <property type="entry name" value="ABC3_permease_C"/>
</dbReference>
<evidence type="ECO:0000256" key="5">
    <source>
        <dbReference type="ARBA" id="ARBA00022989"/>
    </source>
</evidence>
<feature type="transmembrane region" description="Helical" evidence="7">
    <location>
        <begin position="178"/>
        <end position="196"/>
    </location>
</feature>
<dbReference type="RefSeq" id="WP_175021354.1">
    <property type="nucleotide sequence ID" value="NZ_CABVQC010000004.1"/>
</dbReference>
<evidence type="ECO:0000256" key="1">
    <source>
        <dbReference type="ARBA" id="ARBA00004651"/>
    </source>
</evidence>
<keyword evidence="5 7" id="KW-1133">Transmembrane helix</keyword>
<name>A0A6P2HZN9_9BURK</name>
<evidence type="ECO:0000256" key="6">
    <source>
        <dbReference type="ARBA" id="ARBA00023136"/>
    </source>
</evidence>
<comment type="subcellular location">
    <subcellularLocation>
        <location evidence="1">Cell membrane</location>
        <topology evidence="1">Multi-pass membrane protein</topology>
    </subcellularLocation>
</comment>
<dbReference type="GO" id="GO:0044874">
    <property type="term" value="P:lipoprotein localization to outer membrane"/>
    <property type="evidence" value="ECO:0007669"/>
    <property type="project" value="TreeGrafter"/>
</dbReference>
<dbReference type="InterPro" id="IPR051447">
    <property type="entry name" value="Lipoprotein-release_system"/>
</dbReference>
<comment type="similarity">
    <text evidence="2">Belongs to the ABC-4 integral membrane protein family. LolC/E subfamily.</text>
</comment>
<reference evidence="9 10" key="1">
    <citation type="submission" date="2019-09" db="EMBL/GenBank/DDBJ databases">
        <authorList>
            <person name="Depoorter E."/>
        </authorList>
    </citation>
    <scope>NUCLEOTIDE SEQUENCE [LARGE SCALE GENOMIC DNA]</scope>
    <source>
        <strain evidence="9">LMG 13014</strain>
    </source>
</reference>
<sequence length="213" mass="22797">MYVGLHLAQAQRLVYGNEQPKTTSIAVQLRHTADLPAVNAQLETLLNTKFAGTDTEVVDCTVLNPFYGQALAMFATLFGFVALLIGAIVLFTVGNTMSTAVLERTVEIGTLRAMGLRRAAVRRLFRCEELLLGVIDAVLGVASAALLAGVINVSGLTWTPPGRSPVPLIIRVWGESDLIVGTAIGLLLVPMLSALLPARRASRMEIVDALRYA</sequence>
<keyword evidence="6 7" id="KW-0472">Membrane</keyword>
<evidence type="ECO:0000256" key="4">
    <source>
        <dbReference type="ARBA" id="ARBA00022692"/>
    </source>
</evidence>